<dbReference type="Pfam" id="PF14247">
    <property type="entry name" value="DUF4344"/>
    <property type="match status" value="1"/>
</dbReference>
<dbReference type="Proteomes" id="UP000236248">
    <property type="component" value="Chromosome NCAV"/>
</dbReference>
<name>A0A2K5AR99_9ARCH</name>
<dbReference type="KEGG" id="ncv:NCAV_0978"/>
<organism evidence="1 2">
    <name type="scientific">Candidatus Nitrosocaldus cavascurensis</name>
    <dbReference type="NCBI Taxonomy" id="2058097"/>
    <lineage>
        <taxon>Archaea</taxon>
        <taxon>Nitrososphaerota</taxon>
        <taxon>Nitrososphaeria</taxon>
        <taxon>Candidatus Nitrosocaldales</taxon>
        <taxon>Candidatus Nitrosocaldaceae</taxon>
        <taxon>Candidatus Nitrosocaldus</taxon>
    </lineage>
</organism>
<evidence type="ECO:0000313" key="2">
    <source>
        <dbReference type="Proteomes" id="UP000236248"/>
    </source>
</evidence>
<proteinExistence type="predicted"/>
<dbReference type="AlphaFoldDB" id="A0A2K5AR99"/>
<dbReference type="EMBL" id="LT981265">
    <property type="protein sequence ID" value="SPC34155.1"/>
    <property type="molecule type" value="Genomic_DNA"/>
</dbReference>
<gene>
    <name evidence="1" type="ORF">NCAV_0978</name>
</gene>
<keyword evidence="2" id="KW-1185">Reference proteome</keyword>
<evidence type="ECO:0000313" key="1">
    <source>
        <dbReference type="EMBL" id="SPC34155.1"/>
    </source>
</evidence>
<accession>A0A2K5AR99</accession>
<dbReference type="InterPro" id="IPR025644">
    <property type="entry name" value="DUF4344"/>
</dbReference>
<reference evidence="2" key="1">
    <citation type="submission" date="2018-01" db="EMBL/GenBank/DDBJ databases">
        <authorList>
            <person name="Kerou L M."/>
        </authorList>
    </citation>
    <scope>NUCLEOTIDE SEQUENCE [LARGE SCALE GENOMIC DNA]</scope>
    <source>
        <strain evidence="2">SCU2</strain>
    </source>
</reference>
<sequence length="355" mass="41274">MFMSMKEEKHNKPILFALAAVAIALGITNILLAYNITTEMNQSDRLGVNNIRAELDYLKNRYDAIDKKVEKIDSKMMELKEINEVLNDVRYKLVNINSKDENNNNNSSSNNNALNHILDYSLEQRLKEGLEGKEVEDRGDFKIMYIDDKHKILSRSKVLDAYVDALNSKFILPHDIEVVVDEDDRCKNASGYYEQMRKRIVLCYSSINSFMRLYPDDVGNFSMLVKFLLYHEVAHALIDVYKLPIVGMQEYAADNFAIVMMLNDGDDIHPLIWLYDAMREDKYATSTTTTSSRYWDTHMLFVQRYYDILCLAYGSDPLRYDSNDLPSERAYRCSHEYSSALNAWNELLKPWMKAS</sequence>
<protein>
    <submittedName>
        <fullName evidence="1">Uncharacterized protein</fullName>
    </submittedName>
</protein>